<feature type="domain" description="Pre-mRNA polyadenylation factor Fip1" evidence="5">
    <location>
        <begin position="1"/>
        <end position="27"/>
    </location>
</feature>
<feature type="non-terminal residue" evidence="6">
    <location>
        <position position="49"/>
    </location>
</feature>
<sequence length="49" mass="5836">ADITEYFNYGFTEETWVQYCDRQRRLRNENNLARLNPTHIPAMFSGLSP</sequence>
<comment type="subcellular location">
    <subcellularLocation>
        <location evidence="1">Nucleus</location>
    </subcellularLocation>
</comment>
<dbReference type="PANTHER" id="PTHR13484">
    <property type="entry name" value="FIP1-LIKE 1 PROTEIN"/>
    <property type="match status" value="1"/>
</dbReference>
<dbReference type="Proteomes" id="UP000663874">
    <property type="component" value="Unassembled WGS sequence"/>
</dbReference>
<gene>
    <name evidence="6" type="ORF">FNK824_LOCUS43180</name>
</gene>
<proteinExistence type="inferred from homology"/>
<comment type="similarity">
    <text evidence="2">Belongs to the FIP1 family.</text>
</comment>
<dbReference type="Pfam" id="PF05182">
    <property type="entry name" value="Fip1"/>
    <property type="match status" value="1"/>
</dbReference>
<evidence type="ECO:0000256" key="4">
    <source>
        <dbReference type="ARBA" id="ARBA00023242"/>
    </source>
</evidence>
<keyword evidence="3" id="KW-0507">mRNA processing</keyword>
<dbReference type="PANTHER" id="PTHR13484:SF0">
    <property type="entry name" value="PRE-MRNA 3'-END-PROCESSING FACTOR FIP1"/>
    <property type="match status" value="1"/>
</dbReference>
<evidence type="ECO:0000256" key="3">
    <source>
        <dbReference type="ARBA" id="ARBA00022664"/>
    </source>
</evidence>
<evidence type="ECO:0000259" key="5">
    <source>
        <dbReference type="Pfam" id="PF05182"/>
    </source>
</evidence>
<dbReference type="AlphaFoldDB" id="A0A820MNI0"/>
<comment type="caution">
    <text evidence="6">The sequence shown here is derived from an EMBL/GenBank/DDBJ whole genome shotgun (WGS) entry which is preliminary data.</text>
</comment>
<accession>A0A820MNI0</accession>
<evidence type="ECO:0000313" key="6">
    <source>
        <dbReference type="EMBL" id="CAF4376977.1"/>
    </source>
</evidence>
<evidence type="ECO:0000256" key="1">
    <source>
        <dbReference type="ARBA" id="ARBA00004123"/>
    </source>
</evidence>
<feature type="non-terminal residue" evidence="6">
    <location>
        <position position="1"/>
    </location>
</feature>
<keyword evidence="4" id="KW-0539">Nucleus</keyword>
<dbReference type="InterPro" id="IPR051187">
    <property type="entry name" value="Pre-mRNA_3'-end_processing_reg"/>
</dbReference>
<evidence type="ECO:0000313" key="7">
    <source>
        <dbReference type="Proteomes" id="UP000663874"/>
    </source>
</evidence>
<dbReference type="GO" id="GO:0005847">
    <property type="term" value="C:mRNA cleavage and polyadenylation specificity factor complex"/>
    <property type="evidence" value="ECO:0007669"/>
    <property type="project" value="TreeGrafter"/>
</dbReference>
<protein>
    <recommendedName>
        <fullName evidence="5">Pre-mRNA polyadenylation factor Fip1 domain-containing protein</fullName>
    </recommendedName>
</protein>
<name>A0A820MNI0_9BILA</name>
<reference evidence="6" key="1">
    <citation type="submission" date="2021-02" db="EMBL/GenBank/DDBJ databases">
        <authorList>
            <person name="Nowell W R."/>
        </authorList>
    </citation>
    <scope>NUCLEOTIDE SEQUENCE</scope>
</reference>
<dbReference type="EMBL" id="CAJOBE010057687">
    <property type="protein sequence ID" value="CAF4376977.1"/>
    <property type="molecule type" value="Genomic_DNA"/>
</dbReference>
<evidence type="ECO:0000256" key="2">
    <source>
        <dbReference type="ARBA" id="ARBA00007459"/>
    </source>
</evidence>
<dbReference type="GO" id="GO:0006397">
    <property type="term" value="P:mRNA processing"/>
    <property type="evidence" value="ECO:0007669"/>
    <property type="project" value="UniProtKB-KW"/>
</dbReference>
<organism evidence="6 7">
    <name type="scientific">Rotaria sordida</name>
    <dbReference type="NCBI Taxonomy" id="392033"/>
    <lineage>
        <taxon>Eukaryota</taxon>
        <taxon>Metazoa</taxon>
        <taxon>Spiralia</taxon>
        <taxon>Gnathifera</taxon>
        <taxon>Rotifera</taxon>
        <taxon>Eurotatoria</taxon>
        <taxon>Bdelloidea</taxon>
        <taxon>Philodinida</taxon>
        <taxon>Philodinidae</taxon>
        <taxon>Rotaria</taxon>
    </lineage>
</organism>
<dbReference type="InterPro" id="IPR007854">
    <property type="entry name" value="Fip1_dom"/>
</dbReference>